<keyword evidence="2" id="KW-1185">Reference proteome</keyword>
<dbReference type="OrthoDB" id="583572at2"/>
<dbReference type="AlphaFoldDB" id="C4FIU4"/>
<reference evidence="1 2" key="1">
    <citation type="submission" date="2009-04" db="EMBL/GenBank/DDBJ databases">
        <authorList>
            <person name="Reysenbach A.-L."/>
            <person name="Heidelberg J.F."/>
            <person name="Nelson W.C."/>
        </authorList>
    </citation>
    <scope>NUCLEOTIDE SEQUENCE [LARGE SCALE GENOMIC DNA]</scope>
    <source>
        <strain evidence="1 2">SS-5</strain>
    </source>
</reference>
<gene>
    <name evidence="1" type="ORF">SULYE_0484</name>
</gene>
<sequence>MINCEEKISKCEEIKFDPDIIINDSDGGKSKLRLKNSKRIKVRIIKVDDCVIEDTTRCDYVIEIPMDNIKIVLFIELKGKNVEHGIEQFEKTINHMCFKNRYGSDLQKRAYLVITKVKIPVSKIDNSKKKFRKEYNCLLIIKEYVNEDIEKI</sequence>
<feature type="non-terminal residue" evidence="1">
    <location>
        <position position="152"/>
    </location>
</feature>
<dbReference type="Proteomes" id="UP000005540">
    <property type="component" value="Unassembled WGS sequence"/>
</dbReference>
<dbReference type="EMBL" id="ABZS01000033">
    <property type="protein sequence ID" value="EEP60992.1"/>
    <property type="molecule type" value="Genomic_DNA"/>
</dbReference>
<name>C4FIU4_9AQUI</name>
<evidence type="ECO:0000313" key="2">
    <source>
        <dbReference type="Proteomes" id="UP000005540"/>
    </source>
</evidence>
<proteinExistence type="predicted"/>
<dbReference type="RefSeq" id="WP_007546077.1">
    <property type="nucleotide sequence ID" value="NZ_ABZS01000033.1"/>
</dbReference>
<comment type="caution">
    <text evidence="1">The sequence shown here is derived from an EMBL/GenBank/DDBJ whole genome shotgun (WGS) entry which is preliminary data.</text>
</comment>
<accession>C4FIU4</accession>
<evidence type="ECO:0000313" key="1">
    <source>
        <dbReference type="EMBL" id="EEP60992.1"/>
    </source>
</evidence>
<organism evidence="1 2">
    <name type="scientific">Sulfurihydrogenibium yellowstonense SS-5</name>
    <dbReference type="NCBI Taxonomy" id="432331"/>
    <lineage>
        <taxon>Bacteria</taxon>
        <taxon>Pseudomonadati</taxon>
        <taxon>Aquificota</taxon>
        <taxon>Aquificia</taxon>
        <taxon>Aquificales</taxon>
        <taxon>Hydrogenothermaceae</taxon>
        <taxon>Sulfurihydrogenibium</taxon>
    </lineage>
</organism>
<protein>
    <submittedName>
        <fullName evidence="1">Uncharacterized protein</fullName>
    </submittedName>
</protein>